<dbReference type="eggNOG" id="COG4701">
    <property type="taxonomic scope" value="Bacteria"/>
</dbReference>
<dbReference type="Proteomes" id="UP000026714">
    <property type="component" value="Unassembled WGS sequence"/>
</dbReference>
<keyword evidence="3" id="KW-1185">Reference proteome</keyword>
<gene>
    <name evidence="2" type="ORF">X805_36350</name>
</gene>
<feature type="compositionally biased region" description="Low complexity" evidence="1">
    <location>
        <begin position="1"/>
        <end position="26"/>
    </location>
</feature>
<organism evidence="2 3">
    <name type="scientific">Sphaerotilus natans subsp. natans DSM 6575</name>
    <dbReference type="NCBI Taxonomy" id="1286631"/>
    <lineage>
        <taxon>Bacteria</taxon>
        <taxon>Pseudomonadati</taxon>
        <taxon>Pseudomonadota</taxon>
        <taxon>Betaproteobacteria</taxon>
        <taxon>Burkholderiales</taxon>
        <taxon>Sphaerotilaceae</taxon>
        <taxon>Sphaerotilus</taxon>
    </lineage>
</organism>
<protein>
    <recommendedName>
        <fullName evidence="4">DUF721 domain-containing protein</fullName>
    </recommendedName>
</protein>
<evidence type="ECO:0000313" key="2">
    <source>
        <dbReference type="EMBL" id="KDB50767.1"/>
    </source>
</evidence>
<comment type="caution">
    <text evidence="2">The sequence shown here is derived from an EMBL/GenBank/DDBJ whole genome shotgun (WGS) entry which is preliminary data.</text>
</comment>
<evidence type="ECO:0008006" key="4">
    <source>
        <dbReference type="Google" id="ProtNLM"/>
    </source>
</evidence>
<proteinExistence type="predicted"/>
<dbReference type="EMBL" id="AZRA01000116">
    <property type="protein sequence ID" value="KDB50767.1"/>
    <property type="molecule type" value="Genomic_DNA"/>
</dbReference>
<evidence type="ECO:0000313" key="3">
    <source>
        <dbReference type="Proteomes" id="UP000026714"/>
    </source>
</evidence>
<evidence type="ECO:0000256" key="1">
    <source>
        <dbReference type="SAM" id="MobiDB-lite"/>
    </source>
</evidence>
<dbReference type="AlphaFoldDB" id="A0A059KH10"/>
<reference evidence="2 3" key="1">
    <citation type="journal article" date="2014" name="FEMS Microbiol. Ecol.">
        <title>Sphaerotilus natans encrusted with nanoball-shaped Fe(III) oxide minerals formed by nitrate-reducing mixotrophic Fe(II) oxidation.</title>
        <authorList>
            <person name="Park S."/>
            <person name="Kim D.H."/>
            <person name="Lee J.H."/>
            <person name="Hur H.G."/>
        </authorList>
    </citation>
    <scope>NUCLEOTIDE SEQUENCE [LARGE SCALE GENOMIC DNA]</scope>
    <source>
        <strain evidence="2 3">DSM 6575</strain>
    </source>
</reference>
<accession>A0A059KH10</accession>
<feature type="region of interest" description="Disordered" evidence="1">
    <location>
        <begin position="1"/>
        <end position="44"/>
    </location>
</feature>
<name>A0A059KH10_9BURK</name>
<sequence>MIDGARQQQQRQQQRAQHQPQLQRPQVHGARASQSAMGDQDIHRRFVPRAAPGASVSVPDPLPLQRALNQCEPLQRLQQRLAQSGARMEAVRPLLPAALLRHVRSGPSDDEGWTMLAGNPAVAAKLRQLQPRLEAALKQKGFQRTGIRIRVQSPTNP</sequence>